<gene>
    <name evidence="2" type="primary">Contig10533.g11253</name>
    <name evidence="2" type="ORF">STYLEM_19601</name>
</gene>
<sequence>MASKYESQSQFNLQSSAGFQASQMPIKSKILTIDGHVKDFNKNLNENKKEAQLLRSECATFEHHATENTNDILKEILEDIANLEKDFRKLQQLDINEMNFLKQQQNQLQQEKMKLQQACVLLENRIANVEGDVGYEQ</sequence>
<dbReference type="OrthoDB" id="303362at2759"/>
<proteinExistence type="predicted"/>
<evidence type="ECO:0000313" key="2">
    <source>
        <dbReference type="EMBL" id="CDW90458.1"/>
    </source>
</evidence>
<dbReference type="Proteomes" id="UP000039865">
    <property type="component" value="Unassembled WGS sequence"/>
</dbReference>
<dbReference type="EMBL" id="CCKQ01018492">
    <property type="protein sequence ID" value="CDW90458.1"/>
    <property type="molecule type" value="Genomic_DNA"/>
</dbReference>
<keyword evidence="1" id="KW-0175">Coiled coil</keyword>
<dbReference type="AlphaFoldDB" id="A0A078BAB7"/>
<evidence type="ECO:0000313" key="3">
    <source>
        <dbReference type="Proteomes" id="UP000039865"/>
    </source>
</evidence>
<keyword evidence="3" id="KW-1185">Reference proteome</keyword>
<accession>A0A078BAB7</accession>
<protein>
    <submittedName>
        <fullName evidence="2">Uncharacterized protein</fullName>
    </submittedName>
</protein>
<feature type="coiled-coil region" evidence="1">
    <location>
        <begin position="37"/>
        <end position="132"/>
    </location>
</feature>
<organism evidence="2 3">
    <name type="scientific">Stylonychia lemnae</name>
    <name type="common">Ciliate</name>
    <dbReference type="NCBI Taxonomy" id="5949"/>
    <lineage>
        <taxon>Eukaryota</taxon>
        <taxon>Sar</taxon>
        <taxon>Alveolata</taxon>
        <taxon>Ciliophora</taxon>
        <taxon>Intramacronucleata</taxon>
        <taxon>Spirotrichea</taxon>
        <taxon>Stichotrichia</taxon>
        <taxon>Sporadotrichida</taxon>
        <taxon>Oxytrichidae</taxon>
        <taxon>Stylonychinae</taxon>
        <taxon>Stylonychia</taxon>
    </lineage>
</organism>
<dbReference type="Gene3D" id="1.10.287.2610">
    <property type="match status" value="1"/>
</dbReference>
<reference evidence="2 3" key="1">
    <citation type="submission" date="2014-06" db="EMBL/GenBank/DDBJ databases">
        <authorList>
            <person name="Swart Estienne"/>
        </authorList>
    </citation>
    <scope>NUCLEOTIDE SEQUENCE [LARGE SCALE GENOMIC DNA]</scope>
    <source>
        <strain evidence="2 3">130c</strain>
    </source>
</reference>
<name>A0A078BAB7_STYLE</name>
<evidence type="ECO:0000256" key="1">
    <source>
        <dbReference type="SAM" id="Coils"/>
    </source>
</evidence>
<dbReference type="InParanoid" id="A0A078BAB7"/>